<accession>A0A0D8XD89</accession>
<gene>
    <name evidence="9" type="ORF">DICVIV_12297</name>
</gene>
<evidence type="ECO:0000256" key="3">
    <source>
        <dbReference type="ARBA" id="ARBA00023157"/>
    </source>
</evidence>
<evidence type="ECO:0000313" key="9">
    <source>
        <dbReference type="EMBL" id="KJH41722.1"/>
    </source>
</evidence>
<dbReference type="PRINTS" id="PR00791">
    <property type="entry name" value="PEPDIPTASEA"/>
</dbReference>
<evidence type="ECO:0000256" key="1">
    <source>
        <dbReference type="ARBA" id="ARBA00008139"/>
    </source>
</evidence>
<dbReference type="GO" id="GO:0008237">
    <property type="term" value="F:metallopeptidase activity"/>
    <property type="evidence" value="ECO:0007669"/>
    <property type="project" value="UniProtKB-KW"/>
</dbReference>
<keyword evidence="7" id="KW-0121">Carboxypeptidase</keyword>
<evidence type="ECO:0000256" key="2">
    <source>
        <dbReference type="ARBA" id="ARBA00022729"/>
    </source>
</evidence>
<comment type="caution">
    <text evidence="6">Lacks conserved residue(s) required for the propagation of feature annotation.</text>
</comment>
<keyword evidence="7" id="KW-0645">Protease</keyword>
<evidence type="ECO:0000313" key="10">
    <source>
        <dbReference type="Proteomes" id="UP000053766"/>
    </source>
</evidence>
<keyword evidence="4 7" id="KW-0325">Glycoprotein</keyword>
<dbReference type="Gene3D" id="1.10.1370.30">
    <property type="match status" value="1"/>
</dbReference>
<dbReference type="GO" id="GO:0006508">
    <property type="term" value="P:proteolysis"/>
    <property type="evidence" value="ECO:0007669"/>
    <property type="project" value="UniProtKB-KW"/>
</dbReference>
<comment type="cofactor">
    <cofactor evidence="7">
        <name>Zn(2+)</name>
        <dbReference type="ChEBI" id="CHEBI:29105"/>
    </cofactor>
    <text evidence="7">Binds 1 zinc ion per subunit.</text>
</comment>
<keyword evidence="3 5" id="KW-1015">Disulfide bond</keyword>
<keyword evidence="7" id="KW-0378">Hydrolase</keyword>
<organism evidence="9 10">
    <name type="scientific">Dictyocaulus viviparus</name>
    <name type="common">Bovine lungworm</name>
    <dbReference type="NCBI Taxonomy" id="29172"/>
    <lineage>
        <taxon>Eukaryota</taxon>
        <taxon>Metazoa</taxon>
        <taxon>Ecdysozoa</taxon>
        <taxon>Nematoda</taxon>
        <taxon>Chromadorea</taxon>
        <taxon>Rhabditida</taxon>
        <taxon>Rhabditina</taxon>
        <taxon>Rhabditomorpha</taxon>
        <taxon>Strongyloidea</taxon>
        <taxon>Metastrongylidae</taxon>
        <taxon>Dictyocaulus</taxon>
    </lineage>
</organism>
<dbReference type="PANTHER" id="PTHR10514">
    <property type="entry name" value="ANGIOTENSIN-CONVERTING ENZYME"/>
    <property type="match status" value="1"/>
</dbReference>
<dbReference type="EMBL" id="KN716771">
    <property type="protein sequence ID" value="KJH41722.1"/>
    <property type="molecule type" value="Genomic_DNA"/>
</dbReference>
<dbReference type="GO" id="GO:0008241">
    <property type="term" value="F:peptidyl-dipeptidase activity"/>
    <property type="evidence" value="ECO:0007669"/>
    <property type="project" value="InterPro"/>
</dbReference>
<feature type="disulfide bond" evidence="5 6">
    <location>
        <begin position="220"/>
        <end position="228"/>
    </location>
</feature>
<feature type="disulfide bond" evidence="5">
    <location>
        <begin position="431"/>
        <end position="450"/>
    </location>
</feature>
<name>A0A0D8XD89_DICVI</name>
<keyword evidence="2" id="KW-0732">Signal</keyword>
<feature type="region of interest" description="Disordered" evidence="8">
    <location>
        <begin position="812"/>
        <end position="838"/>
    </location>
</feature>
<dbReference type="GO" id="GO:0046872">
    <property type="term" value="F:metal ion binding"/>
    <property type="evidence" value="ECO:0007669"/>
    <property type="project" value="UniProtKB-KW"/>
</dbReference>
<dbReference type="STRING" id="29172.A0A0D8XD89"/>
<reference evidence="9 10" key="1">
    <citation type="submission" date="2013-11" db="EMBL/GenBank/DDBJ databases">
        <title>Draft genome of the bovine lungworm Dictyocaulus viviparus.</title>
        <authorList>
            <person name="Mitreva M."/>
        </authorList>
    </citation>
    <scope>NUCLEOTIDE SEQUENCE [LARGE SCALE GENOMIC DNA]</scope>
    <source>
        <strain evidence="9 10">HannoverDv2000</strain>
    </source>
</reference>
<dbReference type="OrthoDB" id="10029630at2759"/>
<keyword evidence="7" id="KW-0862">Zinc</keyword>
<dbReference type="CDD" id="cd06461">
    <property type="entry name" value="M2_ACE"/>
    <property type="match status" value="1"/>
</dbReference>
<dbReference type="GO" id="GO:0004180">
    <property type="term" value="F:carboxypeptidase activity"/>
    <property type="evidence" value="ECO:0007669"/>
    <property type="project" value="UniProtKB-KW"/>
</dbReference>
<protein>
    <recommendedName>
        <fullName evidence="7">Angiotensin-converting enzyme</fullName>
        <ecNumber evidence="7">3.4.-.-</ecNumber>
    </recommendedName>
</protein>
<dbReference type="PROSITE" id="PS52011">
    <property type="entry name" value="PEPTIDASE_M2"/>
    <property type="match status" value="1"/>
</dbReference>
<dbReference type="PANTHER" id="PTHR10514:SF27">
    <property type="entry name" value="ANGIOTENSIN-CONVERTING ENZYME"/>
    <property type="match status" value="1"/>
</dbReference>
<dbReference type="SUPFAM" id="SSF55486">
    <property type="entry name" value="Metalloproteases ('zincins'), catalytic domain"/>
    <property type="match status" value="1"/>
</dbReference>
<evidence type="ECO:0000256" key="5">
    <source>
        <dbReference type="PIRSR" id="PIRSR601548-4"/>
    </source>
</evidence>
<dbReference type="Proteomes" id="UP000053766">
    <property type="component" value="Unassembled WGS sequence"/>
</dbReference>
<sequence>MQPKFKLEARPEFELEHGPRHIAETRLENGPVVDLKTPISEPEPAIKFDNIMLEDYGDVVELLVIYSSLIKKNQPDELDTEVIEQLVDRFLNTGSLTNKNASKFANPTIQALIGSSSYWNTDDLKVLKEVAAAGWKYFSHASPGAKQSLNEAEQVLSRFVRSTSMQAKQFDVESIKDANVKRQLAYILFEGMSALSPSDYAKFNQAQNSLNRVATDVTICDKGLPPPCALKKIDLESIFRSEKDATRLSHLWISYLTNLADVKSTYQTLIELTNKGAKLNGFPDGGSMWRSAFDLPGKGSSNVFDMRTEIEKIYHAIEPLYKHLHAYMRRQISGIYGNPIGLSRNGPIPAHLFGSVSGGDWSSHFEQTKPFDEQSTLPEDMLFSFHTQNYTTKQMFVKAYRFFKSIGFPPLPKTFWTNSHFSRVWSRDMICSPPAALDMRDGKDYRVKACAQLGMPDFELAHSLMAQIYYQYLYRDQPLLFREPASSSISDAIAKVFAHLSADPRYLYSQKLVTASHLDIKDSLIINKLYKEALENIAKLPFNIVADNWRYELFEGKIPVNNINDRWWELRAKYEGVRAPQPYNSSNLDALMHAAISQIHSPATKSLISYVLQFQILKALCPPETILSEGCILSEVTTEKLRETMMKGSSITWLEALKMITGEGLLHNQYKVYGYEIATSYGKTTLAKLDAAPLLEYFEPLSSWLRNTNEVDQSFIGWDGDGTIFNSEEIPKPRTGMDGGSGILSEDRVAFPGGICANGQECLLDSKCNGTICVCNDGLYTLEIGETINCVPGNPADSGFGDGKGGLVIGLFSSETTPNPEPQPEPTPEPKDTSISADRSKSSATVALAVSSLLLIIVFC</sequence>
<keyword evidence="7" id="KW-0482">Metalloprotease</keyword>
<evidence type="ECO:0000256" key="6">
    <source>
        <dbReference type="PROSITE-ProRule" id="PRU01355"/>
    </source>
</evidence>
<dbReference type="AlphaFoldDB" id="A0A0D8XD89"/>
<proteinExistence type="inferred from homology"/>
<evidence type="ECO:0000256" key="4">
    <source>
        <dbReference type="ARBA" id="ARBA00023180"/>
    </source>
</evidence>
<dbReference type="GO" id="GO:0016020">
    <property type="term" value="C:membrane"/>
    <property type="evidence" value="ECO:0007669"/>
    <property type="project" value="InterPro"/>
</dbReference>
<keyword evidence="7" id="KW-0479">Metal-binding</keyword>
<keyword evidence="10" id="KW-1185">Reference proteome</keyword>
<dbReference type="EC" id="3.4.-.-" evidence="7"/>
<comment type="similarity">
    <text evidence="1 6 7">Belongs to the peptidase M2 family.</text>
</comment>
<dbReference type="Pfam" id="PF01401">
    <property type="entry name" value="Peptidase_M2"/>
    <property type="match status" value="1"/>
</dbReference>
<evidence type="ECO:0000256" key="8">
    <source>
        <dbReference type="SAM" id="MobiDB-lite"/>
    </source>
</evidence>
<reference evidence="10" key="2">
    <citation type="journal article" date="2016" name="Sci. Rep.">
        <title>Dictyocaulus viviparus genome, variome and transcriptome elucidate lungworm biology and support future intervention.</title>
        <authorList>
            <person name="McNulty S.N."/>
            <person name="Strube C."/>
            <person name="Rosa B.A."/>
            <person name="Martin J.C."/>
            <person name="Tyagi R."/>
            <person name="Choi Y.J."/>
            <person name="Wang Q."/>
            <person name="Hallsworth Pepin K."/>
            <person name="Zhang X."/>
            <person name="Ozersky P."/>
            <person name="Wilson R.K."/>
            <person name="Sternberg P.W."/>
            <person name="Gasser R.B."/>
            <person name="Mitreva M."/>
        </authorList>
    </citation>
    <scope>NUCLEOTIDE SEQUENCE [LARGE SCALE GENOMIC DNA]</scope>
    <source>
        <strain evidence="10">HannoverDv2000</strain>
    </source>
</reference>
<evidence type="ECO:0000256" key="7">
    <source>
        <dbReference type="RuleBase" id="RU361144"/>
    </source>
</evidence>
<dbReference type="InterPro" id="IPR001548">
    <property type="entry name" value="Peptidase_M2"/>
</dbReference>